<dbReference type="Proteomes" id="UP000002316">
    <property type="component" value="Chromosome 10"/>
</dbReference>
<dbReference type="AlphaFoldDB" id="D0A4N0"/>
<accession>D0A4N0</accession>
<sequence>MQSENWCINGVEINHQHSKPKIRILASCSADFDAAFHRTAFFPFLTHHLPIYKGKKTTKSQMAAKRALTPTCSLYRGRTRTSNMVAVIGKVLAATAPLRPKRSSSGS</sequence>
<proteinExistence type="predicted"/>
<organism evidence="1 2">
    <name type="scientific">Trypanosoma brucei gambiense (strain MHOM/CI/86/DAL972)</name>
    <dbReference type="NCBI Taxonomy" id="679716"/>
    <lineage>
        <taxon>Eukaryota</taxon>
        <taxon>Discoba</taxon>
        <taxon>Euglenozoa</taxon>
        <taxon>Kinetoplastea</taxon>
        <taxon>Metakinetoplastina</taxon>
        <taxon>Trypanosomatida</taxon>
        <taxon>Trypanosomatidae</taxon>
        <taxon>Trypanosoma</taxon>
    </lineage>
</organism>
<evidence type="ECO:0000313" key="2">
    <source>
        <dbReference type="Proteomes" id="UP000002316"/>
    </source>
</evidence>
<name>D0A4N0_TRYB9</name>
<protein>
    <submittedName>
        <fullName evidence="1">Uncharacterized protein</fullName>
    </submittedName>
</protein>
<evidence type="ECO:0000313" key="1">
    <source>
        <dbReference type="EMBL" id="CBH16224.1"/>
    </source>
</evidence>
<dbReference type="RefSeq" id="XP_011778488.1">
    <property type="nucleotide sequence ID" value="XM_011780186.1"/>
</dbReference>
<dbReference type="KEGG" id="tbg:TbgDal_X13200"/>
<dbReference type="EMBL" id="FN554973">
    <property type="protein sequence ID" value="CBH16224.1"/>
    <property type="molecule type" value="Genomic_DNA"/>
</dbReference>
<dbReference type="GeneID" id="23864518"/>
<gene>
    <name evidence="1" type="ORF">TbgDal_X13200</name>
</gene>
<reference evidence="2" key="1">
    <citation type="journal article" date="2010" name="PLoS Negl. Trop. Dis.">
        <title>The genome sequence of Trypanosoma brucei gambiense, causative agent of chronic human african trypanosomiasis.</title>
        <authorList>
            <person name="Jackson A.P."/>
            <person name="Sanders M."/>
            <person name="Berry A."/>
            <person name="McQuillan J."/>
            <person name="Aslett M.A."/>
            <person name="Quail M.A."/>
            <person name="Chukualim B."/>
            <person name="Capewell P."/>
            <person name="MacLeod A."/>
            <person name="Melville S.E."/>
            <person name="Gibson W."/>
            <person name="Barry J.D."/>
            <person name="Berriman M."/>
            <person name="Hertz-Fowler C."/>
        </authorList>
    </citation>
    <scope>NUCLEOTIDE SEQUENCE [LARGE SCALE GENOMIC DNA]</scope>
    <source>
        <strain evidence="2">MHOM/CI/86/DAL972</strain>
    </source>
</reference>